<dbReference type="EMBL" id="LKAM01000009">
    <property type="protein sequence ID" value="KUM46890.1"/>
    <property type="molecule type" value="Genomic_DNA"/>
</dbReference>
<accession>A0A101LX10</accession>
<proteinExistence type="predicted"/>
<sequence>MGKRQQLYKHICCKLTSARRPLLLDGLERKKQALQIVSFWGTSMDFLDDRTFSSFQRKTVLTWTSEKQDSWRYISV</sequence>
<dbReference type="AlphaFoldDB" id="A0A101LX10"/>
<comment type="caution">
    <text evidence="1">The sequence shown here is derived from an EMBL/GenBank/DDBJ whole genome shotgun (WGS) entry which is preliminary data.</text>
</comment>
<reference evidence="1" key="1">
    <citation type="journal article" date="2015" name="Genome Biol. Evol.">
        <title>Organellar Genomes of White Spruce (Picea glauca): Assembly and Annotation.</title>
        <authorList>
            <person name="Jackman S.D."/>
            <person name="Warren R.L."/>
            <person name="Gibb E.A."/>
            <person name="Vandervalk B.P."/>
            <person name="Mohamadi H."/>
            <person name="Chu J."/>
            <person name="Raymond A."/>
            <person name="Pleasance S."/>
            <person name="Coope R."/>
            <person name="Wildung M.R."/>
            <person name="Ritland C.E."/>
            <person name="Bousquet J."/>
            <person name="Jones S.J."/>
            <person name="Bohlmann J."/>
            <person name="Birol I."/>
        </authorList>
    </citation>
    <scope>NUCLEOTIDE SEQUENCE [LARGE SCALE GENOMIC DNA]</scope>
    <source>
        <tissue evidence="1">Flushing bud</tissue>
    </source>
</reference>
<protein>
    <submittedName>
        <fullName evidence="1">Uncharacterized protein</fullName>
    </submittedName>
</protein>
<gene>
    <name evidence="1" type="ORF">ABT39_MTgene6345</name>
</gene>
<organism evidence="1">
    <name type="scientific">Picea glauca</name>
    <name type="common">White spruce</name>
    <name type="synonym">Pinus glauca</name>
    <dbReference type="NCBI Taxonomy" id="3330"/>
    <lineage>
        <taxon>Eukaryota</taxon>
        <taxon>Viridiplantae</taxon>
        <taxon>Streptophyta</taxon>
        <taxon>Embryophyta</taxon>
        <taxon>Tracheophyta</taxon>
        <taxon>Spermatophyta</taxon>
        <taxon>Pinopsida</taxon>
        <taxon>Pinidae</taxon>
        <taxon>Conifers I</taxon>
        <taxon>Pinales</taxon>
        <taxon>Pinaceae</taxon>
        <taxon>Picea</taxon>
    </lineage>
</organism>
<keyword evidence="1" id="KW-0496">Mitochondrion</keyword>
<evidence type="ECO:0000313" key="1">
    <source>
        <dbReference type="EMBL" id="KUM46890.1"/>
    </source>
</evidence>
<name>A0A101LX10_PICGL</name>
<geneLocation type="mitochondrion" evidence="1"/>